<evidence type="ECO:0000313" key="2">
    <source>
        <dbReference type="Proteomes" id="UP000535182"/>
    </source>
</evidence>
<dbReference type="AlphaFoldDB" id="A0A9X0U4I2"/>
<reference evidence="1 2" key="1">
    <citation type="submission" date="2020-08" db="EMBL/GenBank/DDBJ databases">
        <title>Genomic Encyclopedia of Type Strains, Phase IV (KMG-V): Genome sequencing to study the core and pangenomes of soil and plant-associated prokaryotes.</title>
        <authorList>
            <person name="Whitman W."/>
        </authorList>
    </citation>
    <scope>NUCLEOTIDE SEQUENCE [LARGE SCALE GENOMIC DNA]</scope>
    <source>
        <strain evidence="1 2">X5P2</strain>
    </source>
</reference>
<keyword evidence="2" id="KW-1185">Reference proteome</keyword>
<dbReference type="EMBL" id="JACHEB010000006">
    <property type="protein sequence ID" value="MBB5329424.1"/>
    <property type="molecule type" value="Genomic_DNA"/>
</dbReference>
<evidence type="ECO:0000313" key="1">
    <source>
        <dbReference type="EMBL" id="MBB5329424.1"/>
    </source>
</evidence>
<protein>
    <submittedName>
        <fullName evidence="1">Uncharacterized protein</fullName>
    </submittedName>
</protein>
<comment type="caution">
    <text evidence="1">The sequence shown here is derived from an EMBL/GenBank/DDBJ whole genome shotgun (WGS) entry which is preliminary data.</text>
</comment>
<organism evidence="1 2">
    <name type="scientific">Tunturiibacter gelidiferens</name>
    <dbReference type="NCBI Taxonomy" id="3069689"/>
    <lineage>
        <taxon>Bacteria</taxon>
        <taxon>Pseudomonadati</taxon>
        <taxon>Acidobacteriota</taxon>
        <taxon>Terriglobia</taxon>
        <taxon>Terriglobales</taxon>
        <taxon>Acidobacteriaceae</taxon>
        <taxon>Tunturiibacter</taxon>
    </lineage>
</organism>
<name>A0A9X0U4I2_9BACT</name>
<accession>A0A9X0U4I2</accession>
<dbReference type="RefSeq" id="WP_183977867.1">
    <property type="nucleotide sequence ID" value="NZ_JACHEB010000006.1"/>
</dbReference>
<sequence>MTKLEAVETIGDVLTELDVAIGSLMPNDPNHRALLDIRTLLDQRQLSLSRQVFDENTASFQDATTQLKGVDDDIQGTLRDIDHINTVITNATRFLDSATSLLSTVAKLAA</sequence>
<gene>
    <name evidence="1" type="ORF">HDF14_003042</name>
</gene>
<dbReference type="Proteomes" id="UP000535182">
    <property type="component" value="Unassembled WGS sequence"/>
</dbReference>
<proteinExistence type="predicted"/>